<gene>
    <name evidence="3" type="ORF">KIH39_01785</name>
</gene>
<dbReference type="PANTHER" id="PTHR43489">
    <property type="entry name" value="ISOMERASE"/>
    <property type="match status" value="1"/>
</dbReference>
<organism evidence="3 4">
    <name type="scientific">Telmatocola sphagniphila</name>
    <dbReference type="NCBI Taxonomy" id="1123043"/>
    <lineage>
        <taxon>Bacteria</taxon>
        <taxon>Pseudomonadati</taxon>
        <taxon>Planctomycetota</taxon>
        <taxon>Planctomycetia</taxon>
        <taxon>Gemmatales</taxon>
        <taxon>Gemmataceae</taxon>
    </lineage>
</organism>
<dbReference type="InterPro" id="IPR036237">
    <property type="entry name" value="Xyl_isomerase-like_sf"/>
</dbReference>
<evidence type="ECO:0000313" key="4">
    <source>
        <dbReference type="Proteomes" id="UP000676194"/>
    </source>
</evidence>
<dbReference type="Proteomes" id="UP000676194">
    <property type="component" value="Chromosome"/>
</dbReference>
<proteinExistence type="predicted"/>
<dbReference type="GO" id="GO:0016853">
    <property type="term" value="F:isomerase activity"/>
    <property type="evidence" value="ECO:0007669"/>
    <property type="project" value="UniProtKB-KW"/>
</dbReference>
<reference evidence="3" key="1">
    <citation type="submission" date="2021-05" db="EMBL/GenBank/DDBJ databases">
        <title>Complete genome sequence of the cellulolytic planctomycete Telmatocola sphagniphila SP2T and characterization of the first cellulase from planctomycetes.</title>
        <authorList>
            <person name="Rakitin A.L."/>
            <person name="Beletsky A.V."/>
            <person name="Naumoff D.G."/>
            <person name="Kulichevskaya I.S."/>
            <person name="Mardanov A.V."/>
            <person name="Ravin N.V."/>
            <person name="Dedysh S.N."/>
        </authorList>
    </citation>
    <scope>NUCLEOTIDE SEQUENCE</scope>
    <source>
        <strain evidence="3">SP2T</strain>
    </source>
</reference>
<dbReference type="RefSeq" id="WP_213497566.1">
    <property type="nucleotide sequence ID" value="NZ_CP074694.1"/>
</dbReference>
<dbReference type="PANTHER" id="PTHR43489:SF7">
    <property type="entry name" value="3-DEHYDRO-D-GULOSIDE 4-EPIMERASE-RELATED"/>
    <property type="match status" value="1"/>
</dbReference>
<name>A0A8E6ETP7_9BACT</name>
<dbReference type="SUPFAM" id="SSF51658">
    <property type="entry name" value="Xylose isomerase-like"/>
    <property type="match status" value="1"/>
</dbReference>
<dbReference type="KEGG" id="tsph:KIH39_01785"/>
<dbReference type="InterPro" id="IPR006311">
    <property type="entry name" value="TAT_signal"/>
</dbReference>
<evidence type="ECO:0000313" key="3">
    <source>
        <dbReference type="EMBL" id="QVL32674.1"/>
    </source>
</evidence>
<dbReference type="AlphaFoldDB" id="A0A8E6ETP7"/>
<evidence type="ECO:0000256" key="1">
    <source>
        <dbReference type="ARBA" id="ARBA00023235"/>
    </source>
</evidence>
<feature type="domain" description="Xylose isomerase-like TIM barrel" evidence="2">
    <location>
        <begin position="57"/>
        <end position="284"/>
    </location>
</feature>
<dbReference type="PROSITE" id="PS51318">
    <property type="entry name" value="TAT"/>
    <property type="match status" value="1"/>
</dbReference>
<dbReference type="InterPro" id="IPR050417">
    <property type="entry name" value="Sugar_Epim/Isomerase"/>
</dbReference>
<dbReference type="Pfam" id="PF01261">
    <property type="entry name" value="AP_endonuc_2"/>
    <property type="match status" value="1"/>
</dbReference>
<keyword evidence="1 3" id="KW-0413">Isomerase</keyword>
<dbReference type="EMBL" id="CP074694">
    <property type="protein sequence ID" value="QVL32674.1"/>
    <property type="molecule type" value="Genomic_DNA"/>
</dbReference>
<evidence type="ECO:0000259" key="2">
    <source>
        <dbReference type="Pfam" id="PF01261"/>
    </source>
</evidence>
<dbReference type="InterPro" id="IPR013022">
    <property type="entry name" value="Xyl_isomerase-like_TIM-brl"/>
</dbReference>
<sequence>MQSNFNRRDFLKVGGGSALAVGSVGMLSADESKKRKPPRKAMMSATIGYKGSVLEKFKALKEAGFEGVEPMSHMNQEEVVKALEETGLKAASVCCSTHWTKPLSHPDPKVRAQSREGVQRALSDAKRYGATSVLLVPGIVNKDATYDECFKRSVGEIRQLLPYAKEVGVKLAIENVWNDFITKPEQATAFLDEINSDMVGWHFDIGNVIRYGAPEDWIPVLGKRILKLHIKEYGKVKGFNVKLFEGDNKWPAIMKALDAIGYEGWGISEQPGDQSKDAASMKDLANRMDKAFAS</sequence>
<protein>
    <submittedName>
        <fullName evidence="3">Sugar phosphate isomerase/epimerase</fullName>
    </submittedName>
</protein>
<accession>A0A8E6ETP7</accession>
<dbReference type="Gene3D" id="3.20.20.150">
    <property type="entry name" value="Divalent-metal-dependent TIM barrel enzymes"/>
    <property type="match status" value="1"/>
</dbReference>
<keyword evidence="4" id="KW-1185">Reference proteome</keyword>